<dbReference type="InterPro" id="IPR038670">
    <property type="entry name" value="HslJ-like_sf"/>
</dbReference>
<dbReference type="PANTHER" id="PTHR35535">
    <property type="entry name" value="HEAT SHOCK PROTEIN HSLJ"/>
    <property type="match status" value="1"/>
</dbReference>
<keyword evidence="4" id="KW-1185">Reference proteome</keyword>
<comment type="caution">
    <text evidence="3">The sequence shown here is derived from an EMBL/GenBank/DDBJ whole genome shotgun (WGS) entry which is preliminary data.</text>
</comment>
<dbReference type="Proteomes" id="UP000292262">
    <property type="component" value="Unassembled WGS sequence"/>
</dbReference>
<feature type="signal peptide" evidence="1">
    <location>
        <begin position="1"/>
        <end position="22"/>
    </location>
</feature>
<protein>
    <submittedName>
        <fullName evidence="3">Heat shock protein HslJ</fullName>
    </submittedName>
</protein>
<proteinExistence type="predicted"/>
<keyword evidence="3" id="KW-0346">Stress response</keyword>
<evidence type="ECO:0000256" key="1">
    <source>
        <dbReference type="SAM" id="SignalP"/>
    </source>
</evidence>
<dbReference type="Pfam" id="PF03724">
    <property type="entry name" value="META"/>
    <property type="match status" value="1"/>
</dbReference>
<organism evidence="3 4">
    <name type="scientific">Aquimarina brevivitae</name>
    <dbReference type="NCBI Taxonomy" id="323412"/>
    <lineage>
        <taxon>Bacteria</taxon>
        <taxon>Pseudomonadati</taxon>
        <taxon>Bacteroidota</taxon>
        <taxon>Flavobacteriia</taxon>
        <taxon>Flavobacteriales</taxon>
        <taxon>Flavobacteriaceae</taxon>
        <taxon>Aquimarina</taxon>
    </lineage>
</organism>
<evidence type="ECO:0000313" key="4">
    <source>
        <dbReference type="Proteomes" id="UP000292262"/>
    </source>
</evidence>
<evidence type="ECO:0000313" key="3">
    <source>
        <dbReference type="EMBL" id="RZS99868.1"/>
    </source>
</evidence>
<keyword evidence="1" id="KW-0732">Signal</keyword>
<feature type="chain" id="PRO_5020329184" evidence="1">
    <location>
        <begin position="23"/>
        <end position="141"/>
    </location>
</feature>
<dbReference type="AlphaFoldDB" id="A0A4Q7PIP3"/>
<name>A0A4Q7PIP3_9FLAO</name>
<dbReference type="OrthoDB" id="1432946at2"/>
<dbReference type="PROSITE" id="PS51257">
    <property type="entry name" value="PROKAR_LIPOPROTEIN"/>
    <property type="match status" value="1"/>
</dbReference>
<dbReference type="EMBL" id="SGXE01000001">
    <property type="protein sequence ID" value="RZS99868.1"/>
    <property type="molecule type" value="Genomic_DNA"/>
</dbReference>
<evidence type="ECO:0000259" key="2">
    <source>
        <dbReference type="Pfam" id="PF03724"/>
    </source>
</evidence>
<dbReference type="Gene3D" id="2.40.128.270">
    <property type="match status" value="1"/>
</dbReference>
<reference evidence="3 4" key="1">
    <citation type="submission" date="2019-02" db="EMBL/GenBank/DDBJ databases">
        <title>Genomic Encyclopedia of Type Strains, Phase IV (KMG-IV): sequencing the most valuable type-strain genomes for metagenomic binning, comparative biology and taxonomic classification.</title>
        <authorList>
            <person name="Goeker M."/>
        </authorList>
    </citation>
    <scope>NUCLEOTIDE SEQUENCE [LARGE SCALE GENOMIC DNA]</scope>
    <source>
        <strain evidence="3 4">DSM 17196</strain>
    </source>
</reference>
<feature type="domain" description="DUF306" evidence="2">
    <location>
        <begin position="37"/>
        <end position="136"/>
    </location>
</feature>
<accession>A0A4Q7PIP3</accession>
<dbReference type="InterPro" id="IPR005184">
    <property type="entry name" value="DUF306_Meta_HslJ"/>
</dbReference>
<dbReference type="RefSeq" id="WP_130285682.1">
    <property type="nucleotide sequence ID" value="NZ_SGXE01000001.1"/>
</dbReference>
<sequence>MKSLAASIFVSFLFLACSSAKKNASDSTTEKTISTLDGKYLVTQLNGENVSEHNITMEFDKKNKKVSGYSGCNTYSSTYTVSDNGVVIDIPMATKRYCPDLGDLEKDFFKALTSCKTTQLKSDQLLLNGMEGKTLLAGVKE</sequence>
<dbReference type="PANTHER" id="PTHR35535:SF2">
    <property type="entry name" value="DUF306 DOMAIN-CONTAINING PROTEIN"/>
    <property type="match status" value="1"/>
</dbReference>
<gene>
    <name evidence="3" type="ORF">EV197_1097</name>
</gene>
<dbReference type="InterPro" id="IPR053147">
    <property type="entry name" value="Hsp_HslJ-like"/>
</dbReference>